<keyword evidence="3" id="KW-1185">Reference proteome</keyword>
<feature type="signal peptide" evidence="1">
    <location>
        <begin position="1"/>
        <end position="21"/>
    </location>
</feature>
<accession>A0ABS0AC09</accession>
<feature type="chain" id="PRO_5046344994" evidence="1">
    <location>
        <begin position="22"/>
        <end position="79"/>
    </location>
</feature>
<dbReference type="Proteomes" id="UP000644441">
    <property type="component" value="Unassembled WGS sequence"/>
</dbReference>
<name>A0ABS0AC09_9GAMM</name>
<proteinExistence type="predicted"/>
<evidence type="ECO:0000313" key="3">
    <source>
        <dbReference type="Proteomes" id="UP000644441"/>
    </source>
</evidence>
<keyword evidence="1" id="KW-0732">Signal</keyword>
<protein>
    <submittedName>
        <fullName evidence="2">Kazal domain-containing protein</fullName>
    </submittedName>
</protein>
<dbReference type="PROSITE" id="PS51257">
    <property type="entry name" value="PROKAR_LIPOPROTEIN"/>
    <property type="match status" value="1"/>
</dbReference>
<organism evidence="2 3">
    <name type="scientific">Alloalcanivorax venustensis ISO4</name>
    <dbReference type="NCBI Taxonomy" id="1177184"/>
    <lineage>
        <taxon>Bacteria</taxon>
        <taxon>Pseudomonadati</taxon>
        <taxon>Pseudomonadota</taxon>
        <taxon>Gammaproteobacteria</taxon>
        <taxon>Oceanospirillales</taxon>
        <taxon>Alcanivoracaceae</taxon>
        <taxon>Alloalcanivorax</taxon>
    </lineage>
</organism>
<dbReference type="RefSeq" id="WP_142947645.1">
    <property type="nucleotide sequence ID" value="NZ_ARXR01000001.1"/>
</dbReference>
<evidence type="ECO:0000313" key="2">
    <source>
        <dbReference type="EMBL" id="MBF5051644.1"/>
    </source>
</evidence>
<dbReference type="GeneID" id="99765429"/>
<evidence type="ECO:0000256" key="1">
    <source>
        <dbReference type="SAM" id="SignalP"/>
    </source>
</evidence>
<comment type="caution">
    <text evidence="2">The sequence shown here is derived from an EMBL/GenBank/DDBJ whole genome shotgun (WGS) entry which is preliminary data.</text>
</comment>
<dbReference type="EMBL" id="ARXR01000001">
    <property type="protein sequence ID" value="MBF5051644.1"/>
    <property type="molecule type" value="Genomic_DNA"/>
</dbReference>
<sequence length="79" mass="8363">MIRFPLAGLTLILAAAGCAHTPANLPDNARPCPEPRPQMCTMEYRPVIGLDKNGETLGEYSNACSGCAKEGVAYTVPVK</sequence>
<gene>
    <name evidence="2" type="ORF">ISO4_00246</name>
</gene>
<reference evidence="2 3" key="1">
    <citation type="submission" date="2012-09" db="EMBL/GenBank/DDBJ databases">
        <title>Genome Sequence of alkane-degrading Bacterium Alcanivorax venustensis ISO4.</title>
        <authorList>
            <person name="Lai Q."/>
            <person name="Shao Z."/>
        </authorList>
    </citation>
    <scope>NUCLEOTIDE SEQUENCE [LARGE SCALE GENOMIC DNA]</scope>
    <source>
        <strain evidence="2 3">ISO4</strain>
    </source>
</reference>